<evidence type="ECO:0000256" key="1">
    <source>
        <dbReference type="ARBA" id="ARBA00022676"/>
    </source>
</evidence>
<evidence type="ECO:0000313" key="4">
    <source>
        <dbReference type="Proteomes" id="UP001595420"/>
    </source>
</evidence>
<proteinExistence type="predicted"/>
<protein>
    <submittedName>
        <fullName evidence="3">Glycosyltransferase family 9 protein</fullName>
    </submittedName>
</protein>
<organism evidence="3 4">
    <name type="scientific">Falsiroseomonas tokyonensis</name>
    <dbReference type="NCBI Taxonomy" id="430521"/>
    <lineage>
        <taxon>Bacteria</taxon>
        <taxon>Pseudomonadati</taxon>
        <taxon>Pseudomonadota</taxon>
        <taxon>Alphaproteobacteria</taxon>
        <taxon>Acetobacterales</taxon>
        <taxon>Roseomonadaceae</taxon>
        <taxon>Falsiroseomonas</taxon>
    </lineage>
</organism>
<dbReference type="InterPro" id="IPR002201">
    <property type="entry name" value="Glyco_trans_9"/>
</dbReference>
<keyword evidence="4" id="KW-1185">Reference proteome</keyword>
<dbReference type="EMBL" id="JBHRSB010000014">
    <property type="protein sequence ID" value="MFC3003736.1"/>
    <property type="molecule type" value="Genomic_DNA"/>
</dbReference>
<sequence>MAILFIGPTRLGDGILVSGLLHWLHGQHPQEEITLACGAPAALALRHASGVASLHIMQKRPRGGHWLDLWRATYGRRWRRIVDLRRSALPWLLRADARHSVPKGAPGEHRVAQAARTLDLPPQAPRLWLDESHRLAAARLLPEGRPVLALGTGANWICKTWPATRFAELIDRLTGPGGVLGGSTVLLVGGADERKSAATVIDGISQNGFVDAFGYDLPTTAALLERADVFVGNDSAMMHLAAATGTRTIGLFGPTQDAQYAPWGRNALVVRTPESIAQLQALRDADGARASASQMTNLEAWSVADAMLRRWPELAHG</sequence>
<dbReference type="Proteomes" id="UP001595420">
    <property type="component" value="Unassembled WGS sequence"/>
</dbReference>
<evidence type="ECO:0000313" key="3">
    <source>
        <dbReference type="EMBL" id="MFC3003736.1"/>
    </source>
</evidence>
<evidence type="ECO:0000256" key="2">
    <source>
        <dbReference type="ARBA" id="ARBA00022679"/>
    </source>
</evidence>
<dbReference type="PANTHER" id="PTHR30160:SF1">
    <property type="entry name" value="LIPOPOLYSACCHARIDE 1,2-N-ACETYLGLUCOSAMINETRANSFERASE-RELATED"/>
    <property type="match status" value="1"/>
</dbReference>
<dbReference type="CDD" id="cd03789">
    <property type="entry name" value="GT9_LPS_heptosyltransferase"/>
    <property type="match status" value="1"/>
</dbReference>
<keyword evidence="2" id="KW-0808">Transferase</keyword>
<dbReference type="RefSeq" id="WP_216840186.1">
    <property type="nucleotide sequence ID" value="NZ_JAFNJS010000014.1"/>
</dbReference>
<accession>A0ABV7C428</accession>
<dbReference type="InterPro" id="IPR051199">
    <property type="entry name" value="LPS_LOS_Heptosyltrfase"/>
</dbReference>
<gene>
    <name evidence="3" type="ORF">ACFOD3_27835</name>
</gene>
<name>A0ABV7C428_9PROT</name>
<dbReference type="PANTHER" id="PTHR30160">
    <property type="entry name" value="TETRAACYLDISACCHARIDE 4'-KINASE-RELATED"/>
    <property type="match status" value="1"/>
</dbReference>
<comment type="caution">
    <text evidence="3">The sequence shown here is derived from an EMBL/GenBank/DDBJ whole genome shotgun (WGS) entry which is preliminary data.</text>
</comment>
<keyword evidence="1" id="KW-0328">Glycosyltransferase</keyword>
<dbReference type="Pfam" id="PF01075">
    <property type="entry name" value="Glyco_transf_9"/>
    <property type="match status" value="1"/>
</dbReference>
<reference evidence="4" key="1">
    <citation type="journal article" date="2019" name="Int. J. Syst. Evol. Microbiol.">
        <title>The Global Catalogue of Microorganisms (GCM) 10K type strain sequencing project: providing services to taxonomists for standard genome sequencing and annotation.</title>
        <authorList>
            <consortium name="The Broad Institute Genomics Platform"/>
            <consortium name="The Broad Institute Genome Sequencing Center for Infectious Disease"/>
            <person name="Wu L."/>
            <person name="Ma J."/>
        </authorList>
    </citation>
    <scope>NUCLEOTIDE SEQUENCE [LARGE SCALE GENOMIC DNA]</scope>
    <source>
        <strain evidence="4">CGMCC 1.16855</strain>
    </source>
</reference>